<evidence type="ECO:0000259" key="2">
    <source>
        <dbReference type="Pfam" id="PF19077"/>
    </source>
</evidence>
<dbReference type="NCBIfam" id="NF033510">
    <property type="entry name" value="Ca_tandemer"/>
    <property type="match status" value="3"/>
</dbReference>
<dbReference type="InterPro" id="IPR013783">
    <property type="entry name" value="Ig-like_fold"/>
</dbReference>
<protein>
    <recommendedName>
        <fullName evidence="5">Bacterial Ig domain-containing protein</fullName>
    </recommendedName>
</protein>
<dbReference type="GO" id="GO:0005975">
    <property type="term" value="P:carbohydrate metabolic process"/>
    <property type="evidence" value="ECO:0007669"/>
    <property type="project" value="UniProtKB-ARBA"/>
</dbReference>
<evidence type="ECO:0000313" key="3">
    <source>
        <dbReference type="EMBL" id="MBT1540841.1"/>
    </source>
</evidence>
<gene>
    <name evidence="3" type="ORF">KK103_03640</name>
</gene>
<dbReference type="Gene3D" id="2.60.40.10">
    <property type="entry name" value="Immunoglobulins"/>
    <property type="match status" value="4"/>
</dbReference>
<comment type="caution">
    <text evidence="3">The sequence shown here is derived from an EMBL/GenBank/DDBJ whole genome shotgun (WGS) entry which is preliminary data.</text>
</comment>
<accession>A0A9Q2W3F9</accession>
<feature type="domain" description="Bacterial Ig" evidence="1">
    <location>
        <begin position="555"/>
        <end position="608"/>
    </location>
</feature>
<dbReference type="EMBL" id="JAHEWX010000003">
    <property type="protein sequence ID" value="MBT1540841.1"/>
    <property type="molecule type" value="Genomic_DNA"/>
</dbReference>
<evidence type="ECO:0000259" key="1">
    <source>
        <dbReference type="Pfam" id="PF17936"/>
    </source>
</evidence>
<dbReference type="InterPro" id="IPR044016">
    <property type="entry name" value="Big_13"/>
</dbReference>
<reference evidence="3" key="1">
    <citation type="submission" date="2021-05" db="EMBL/GenBank/DDBJ databases">
        <title>Whole genome sequence of Curtobacterium flaccumfaciens pv. flaccumfaciens strain CFBP 3417.</title>
        <authorList>
            <person name="Osdaghi E."/>
            <person name="Taghouti G."/>
            <person name="Portier P."/>
            <person name="Fazliarab A."/>
            <person name="Taghavi S.M."/>
            <person name="Briand M."/>
            <person name="Le-Saux M."/>
            <person name="Jacques M.-A."/>
        </authorList>
    </citation>
    <scope>NUCLEOTIDE SEQUENCE</scope>
    <source>
        <strain evidence="3">CFBP 3417</strain>
    </source>
</reference>
<dbReference type="Proteomes" id="UP000709437">
    <property type="component" value="Unassembled WGS sequence"/>
</dbReference>
<organism evidence="3 4">
    <name type="scientific">Curtobacterium flaccumfaciens pv. flaccumfaciens</name>
    <dbReference type="NCBI Taxonomy" id="138532"/>
    <lineage>
        <taxon>Bacteria</taxon>
        <taxon>Bacillati</taxon>
        <taxon>Actinomycetota</taxon>
        <taxon>Actinomycetes</taxon>
        <taxon>Micrococcales</taxon>
        <taxon>Microbacteriaceae</taxon>
        <taxon>Curtobacterium</taxon>
    </lineage>
</organism>
<evidence type="ECO:0000313" key="4">
    <source>
        <dbReference type="Proteomes" id="UP000709437"/>
    </source>
</evidence>
<feature type="domain" description="Bacterial Ig" evidence="1">
    <location>
        <begin position="735"/>
        <end position="788"/>
    </location>
</feature>
<dbReference type="AlphaFoldDB" id="A0A9Q2W3F9"/>
<dbReference type="Pfam" id="PF19077">
    <property type="entry name" value="Big_13"/>
    <property type="match status" value="1"/>
</dbReference>
<evidence type="ECO:0008006" key="5">
    <source>
        <dbReference type="Google" id="ProtNLM"/>
    </source>
</evidence>
<dbReference type="Pfam" id="PF17936">
    <property type="entry name" value="Big_6"/>
    <property type="match status" value="2"/>
</dbReference>
<feature type="domain" description="Bacterial Ig-like" evidence="2">
    <location>
        <begin position="280"/>
        <end position="352"/>
    </location>
</feature>
<dbReference type="InterPro" id="IPR041498">
    <property type="entry name" value="Big_6"/>
</dbReference>
<sequence>MAGRVGGVWYDGGGANFWFPGKGSDIVAPVTTSPLTANITTVNHAAKTAVISGTATPNGTVTIGSKVANVNSSGNWSMTVEGLADGANTLTAIQKVNNTEVDRKNVVVTINNAAIIGQTGAAVTLERGATTPVESLFETKGSVSRPQGKVEFTAPAGTTFAEDQDTIDGAYKKPGEVWVNSSMTLTNGVRSADGTKYTFDFAPTSTSWSLPDASLMRWNIDVNTPEDAEAGTFPMRTVLSGTATEGAFNTTSTTQATVEAAEVPAPDALVVTTPADGSTVDSKRPVFSGIGDEGATIEIRDADDNLIATTVVKDGAWSVPATADLADGSYEFDVTQTPLAGTPSTEKVSFTVATNPLTTELTAVGAFDDDVTKPATISGDATTGATVIVKDSLGNEVGRTEAVDGKYSIPVPPSFAHTGVNDFTVTQTKNDTTSPEKDVSLDYGMPAPIRITSPANGSTVQKDGLTFTGTGDEGARIDVRGSVRAIATGTVTDGVWNAPVTIDLANNVYNLRAVQTTKGGLTTQVPITITITDEAPVAPLTATAAFNTTDENLPAAITGSADPGATVTVKDSNGDTIGTAIATNGRYTITIPANKAHFGVNDFTVTQTVRGQVSAPLDRSLDYGNPAAPVIQTPANGATVTNGSIRFTGTGATGAKLDMRGNSSSVGDTKITDGAWTVDVTRQLNPAVYDLHALQTSKGGLTQRVNITVTVRNEAPVAPLTATAAFNTTDENLPAAITGSANPGATVTVKDSNGDTIGTAIATNGRYTITIPANKAHFGVNDFTVTQTVRGQVSAPLDRSLDYGNPAAPVIQTPANGATVTNGSIRFTGTGATGAKLDMRGNSSSVGDTKIADGAWTVDVTRQLNPAVYDLHALQTSKGGLTQRVNITVTVRNEQITALTANGVFDRDVEQNAVVSGNAQTGADVIVREGTTIIESVKAVDGKYSVTIPATVAGVRTFTVTQTVNGTVSAPKTATLDYGTPADLVIETPGNGGTLRGDQVVFTGTGAPGAKVVLNGTVSRLGSATVNGQGAWTISVERTLTPQAYTLFTKQITKGNLNGPADQRTINVIR</sequence>
<proteinExistence type="predicted"/>
<name>A0A9Q2W3F9_9MICO</name>
<dbReference type="RefSeq" id="WP_214562249.1">
    <property type="nucleotide sequence ID" value="NZ_JAHEWX010000003.1"/>
</dbReference>